<sequence>MTPKEAAAATTMSRVLLARMSKENRFPQPVQIGLKRIAYVRSEVEDWIESAIGARAAA</sequence>
<protein>
    <submittedName>
        <fullName evidence="1">AlpA family phage regulatory protein</fullName>
    </submittedName>
</protein>
<organism evidence="1 2">
    <name type="scientific">Rhizobium rhizogenes</name>
    <name type="common">Agrobacterium rhizogenes</name>
    <dbReference type="NCBI Taxonomy" id="359"/>
    <lineage>
        <taxon>Bacteria</taxon>
        <taxon>Pseudomonadati</taxon>
        <taxon>Pseudomonadota</taxon>
        <taxon>Alphaproteobacteria</taxon>
        <taxon>Hyphomicrobiales</taxon>
        <taxon>Rhizobiaceae</taxon>
        <taxon>Rhizobium/Agrobacterium group</taxon>
        <taxon>Rhizobium</taxon>
    </lineage>
</organism>
<reference evidence="1 2" key="1">
    <citation type="submission" date="2018-08" db="EMBL/GenBank/DDBJ databases">
        <title>Crown Gall in kiwifruit.</title>
        <authorList>
            <person name="Visnovsky S.B."/>
            <person name="Pitman A.R."/>
        </authorList>
    </citation>
    <scope>NUCLEOTIDE SEQUENCE [LARGE SCALE GENOMIC DNA]</scope>
    <source>
        <strain evidence="1 2">SBV_302_78_2</strain>
    </source>
</reference>
<dbReference type="Proteomes" id="UP000473658">
    <property type="component" value="Unassembled WGS sequence"/>
</dbReference>
<dbReference type="AlphaFoldDB" id="A0AA88F6R5"/>
<accession>A0AA88F6R5</accession>
<dbReference type="InterPro" id="IPR010260">
    <property type="entry name" value="AlpA"/>
</dbReference>
<proteinExistence type="predicted"/>
<dbReference type="Pfam" id="PF05930">
    <property type="entry name" value="Phage_AlpA"/>
    <property type="match status" value="1"/>
</dbReference>
<evidence type="ECO:0000313" key="1">
    <source>
        <dbReference type="EMBL" id="KAA3504557.1"/>
    </source>
</evidence>
<evidence type="ECO:0000313" key="2">
    <source>
        <dbReference type="Proteomes" id="UP000473658"/>
    </source>
</evidence>
<comment type="caution">
    <text evidence="1">The sequence shown here is derived from an EMBL/GenBank/DDBJ whole genome shotgun (WGS) entry which is preliminary data.</text>
</comment>
<gene>
    <name evidence="1" type="ORF">DXM27_04910</name>
</gene>
<name>A0AA88F6R5_RHIRH</name>
<dbReference type="EMBL" id="QRFF01000001">
    <property type="protein sequence ID" value="KAA3504557.1"/>
    <property type="molecule type" value="Genomic_DNA"/>
</dbReference>